<sequence>MTECKIRIILMVADDMACNPRNPRPATVFNNANNQINVYGDDVEVDYRGYEVTVENFIRVLTGRLPPSTPRSKRLLSDEHSNVLVYMTGHGGDGFLKFQDAEEISNVELADAFEQMWQKRRYHEVFFMIDTCQAESMFQKFYSPNILAVASSKVGEDSLSHHVDPSIGVYVIDRYTYYALEFLETVTPGSKKTMGQFLEVCPKYQCISTVAKRTDLFRRDVNKVLLTDFFGSVRNQQEASFLSKCLFHRSIPALSSTQDSSADSCQTVTLIPGDGVGPELMHSVKDVFQAAGVPVKFEEIYLSETNPSMSANLDTAVKSFKKNGVGLKGIISTPSQLKGGILQTLNMKIRTEIDLFANVVVIKSLPGFKTRHKNLDFVIIREQTEGEYSALEHETVPGVVESLKIITRKNSKRIAKFAFDYAMKHNRSKVTAVHKANIMKLGDGLFIKCCEEVAQFYPKIKFDTMIIDNCCMQLVSNPHQFDVMVMPNLYGNIVDNLAAGLVGGAGVVPGESYSSDVAVFEQGARHAFAEAIGKNIANPTATLLSACNMLKHIHLDYHAKLIEDSVHRVIKTQKVKTRDMGGYAYTSDFTHAVIDNLQH</sequence>
<evidence type="ECO:0000256" key="4">
    <source>
        <dbReference type="ARBA" id="ARBA00022532"/>
    </source>
</evidence>
<dbReference type="NCBIfam" id="TIGR00175">
    <property type="entry name" value="mito_nad_idh"/>
    <property type="match status" value="1"/>
</dbReference>
<dbReference type="InterPro" id="IPR001096">
    <property type="entry name" value="Peptidase_C13"/>
</dbReference>
<keyword evidence="6 7" id="KW-0496">Mitochondrion</keyword>
<dbReference type="Gene3D" id="3.40.50.1460">
    <property type="match status" value="1"/>
</dbReference>
<dbReference type="GO" id="GO:0000287">
    <property type="term" value="F:magnesium ion binding"/>
    <property type="evidence" value="ECO:0007669"/>
    <property type="project" value="UniProtKB-UniRule"/>
</dbReference>
<dbReference type="PANTHER" id="PTHR11835:SF42">
    <property type="entry name" value="ISOCITRATE DEHYDROGENASE [NAD] SUBUNIT BETA, MITOCHONDRIAL"/>
    <property type="match status" value="1"/>
</dbReference>
<dbReference type="GO" id="GO:0051287">
    <property type="term" value="F:NAD binding"/>
    <property type="evidence" value="ECO:0007669"/>
    <property type="project" value="UniProtKB-UniRule"/>
</dbReference>
<feature type="domain" description="Isopropylmalate dehydrogenase-like" evidence="8">
    <location>
        <begin position="267"/>
        <end position="593"/>
    </location>
</feature>
<reference evidence="9" key="1">
    <citation type="journal article" date="2012" name="Nature">
        <title>The oyster genome reveals stress adaptation and complexity of shell formation.</title>
        <authorList>
            <person name="Zhang G."/>
            <person name="Fang X."/>
            <person name="Guo X."/>
            <person name="Li L."/>
            <person name="Luo R."/>
            <person name="Xu F."/>
            <person name="Yang P."/>
            <person name="Zhang L."/>
            <person name="Wang X."/>
            <person name="Qi H."/>
            <person name="Xiong Z."/>
            <person name="Que H."/>
            <person name="Xie Y."/>
            <person name="Holland P.W."/>
            <person name="Paps J."/>
            <person name="Zhu Y."/>
            <person name="Wu F."/>
            <person name="Chen Y."/>
            <person name="Wang J."/>
            <person name="Peng C."/>
            <person name="Meng J."/>
            <person name="Yang L."/>
            <person name="Liu J."/>
            <person name="Wen B."/>
            <person name="Zhang N."/>
            <person name="Huang Z."/>
            <person name="Zhu Q."/>
            <person name="Feng Y."/>
            <person name="Mount A."/>
            <person name="Hedgecock D."/>
            <person name="Xu Z."/>
            <person name="Liu Y."/>
            <person name="Domazet-Loso T."/>
            <person name="Du Y."/>
            <person name="Sun X."/>
            <person name="Zhang S."/>
            <person name="Liu B."/>
            <person name="Cheng P."/>
            <person name="Jiang X."/>
            <person name="Li J."/>
            <person name="Fan D."/>
            <person name="Wang W."/>
            <person name="Fu W."/>
            <person name="Wang T."/>
            <person name="Wang B."/>
            <person name="Zhang J."/>
            <person name="Peng Z."/>
            <person name="Li Y."/>
            <person name="Li N."/>
            <person name="Wang J."/>
            <person name="Chen M."/>
            <person name="He Y."/>
            <person name="Tan F."/>
            <person name="Song X."/>
            <person name="Zheng Q."/>
            <person name="Huang R."/>
            <person name="Yang H."/>
            <person name="Du X."/>
            <person name="Chen L."/>
            <person name="Yang M."/>
            <person name="Gaffney P.M."/>
            <person name="Wang S."/>
            <person name="Luo L."/>
            <person name="She Z."/>
            <person name="Ming Y."/>
            <person name="Huang W."/>
            <person name="Zhang S."/>
            <person name="Huang B."/>
            <person name="Zhang Y."/>
            <person name="Qu T."/>
            <person name="Ni P."/>
            <person name="Miao G."/>
            <person name="Wang J."/>
            <person name="Wang Q."/>
            <person name="Steinberg C.E."/>
            <person name="Wang H."/>
            <person name="Li N."/>
            <person name="Qian L."/>
            <person name="Zhang G."/>
            <person name="Li Y."/>
            <person name="Yang H."/>
            <person name="Liu X."/>
            <person name="Wang J."/>
            <person name="Yin Y."/>
            <person name="Wang J."/>
        </authorList>
    </citation>
    <scope>NUCLEOTIDE SEQUENCE [LARGE SCALE GENOMIC DNA]</scope>
    <source>
        <strain evidence="9">05x7-T-G4-1.051#20</strain>
    </source>
</reference>
<gene>
    <name evidence="9" type="ORF">CGI_10026892</name>
</gene>
<dbReference type="FunCoup" id="K1QVI0">
    <property type="interactions" value="1510"/>
</dbReference>
<dbReference type="InterPro" id="IPR024084">
    <property type="entry name" value="IsoPropMal-DH-like_dom"/>
</dbReference>
<dbReference type="GO" id="GO:0006508">
    <property type="term" value="P:proteolysis"/>
    <property type="evidence" value="ECO:0007669"/>
    <property type="project" value="InterPro"/>
</dbReference>
<dbReference type="EMBL" id="JH817012">
    <property type="protein sequence ID" value="EKC37608.1"/>
    <property type="molecule type" value="Genomic_DNA"/>
</dbReference>
<evidence type="ECO:0000256" key="5">
    <source>
        <dbReference type="ARBA" id="ARBA00022946"/>
    </source>
</evidence>
<dbReference type="InterPro" id="IPR004434">
    <property type="entry name" value="Isocitrate_DH_NAD"/>
</dbReference>
<dbReference type="GO" id="GO:0005739">
    <property type="term" value="C:mitochondrion"/>
    <property type="evidence" value="ECO:0007669"/>
    <property type="project" value="UniProtKB-SubCell"/>
</dbReference>
<comment type="subcellular location">
    <subcellularLocation>
        <location evidence="1 7">Mitochondrion</location>
    </subcellularLocation>
</comment>
<dbReference type="PANTHER" id="PTHR11835">
    <property type="entry name" value="DECARBOXYLATING DEHYDROGENASES-ISOCITRATE, ISOPROPYLMALATE, TARTRATE"/>
    <property type="match status" value="1"/>
</dbReference>
<evidence type="ECO:0000256" key="1">
    <source>
        <dbReference type="ARBA" id="ARBA00004173"/>
    </source>
</evidence>
<name>K1QVI0_MAGGI</name>
<dbReference type="AlphaFoldDB" id="K1QVI0"/>
<dbReference type="Pfam" id="PF00180">
    <property type="entry name" value="Iso_dh"/>
    <property type="match status" value="1"/>
</dbReference>
<evidence type="ECO:0000256" key="3">
    <source>
        <dbReference type="ARBA" id="ARBA00009941"/>
    </source>
</evidence>
<dbReference type="HOGENOM" id="CLU_455804_0_0_1"/>
<dbReference type="Pfam" id="PF01650">
    <property type="entry name" value="Peptidase_C13"/>
    <property type="match status" value="1"/>
</dbReference>
<dbReference type="InterPro" id="IPR019818">
    <property type="entry name" value="IsoCit/isopropylmalate_DH_CS"/>
</dbReference>
<comment type="similarity">
    <text evidence="3">Belongs to the peptidase C13 family.</text>
</comment>
<evidence type="ECO:0000313" key="9">
    <source>
        <dbReference type="EMBL" id="EKC37608.1"/>
    </source>
</evidence>
<keyword evidence="4 7" id="KW-0816">Tricarboxylic acid cycle</keyword>
<protein>
    <recommendedName>
        <fullName evidence="7">Isocitrate dehydrogenase [NAD] subunit, mitochondrial</fullName>
    </recommendedName>
</protein>
<dbReference type="PROSITE" id="PS00470">
    <property type="entry name" value="IDH_IMDH"/>
    <property type="match status" value="1"/>
</dbReference>
<evidence type="ECO:0000256" key="2">
    <source>
        <dbReference type="ARBA" id="ARBA00007769"/>
    </source>
</evidence>
<dbReference type="Gene3D" id="3.40.718.10">
    <property type="entry name" value="Isopropylmalate Dehydrogenase"/>
    <property type="match status" value="1"/>
</dbReference>
<organism evidence="9">
    <name type="scientific">Magallana gigas</name>
    <name type="common">Pacific oyster</name>
    <name type="synonym">Crassostrea gigas</name>
    <dbReference type="NCBI Taxonomy" id="29159"/>
    <lineage>
        <taxon>Eukaryota</taxon>
        <taxon>Metazoa</taxon>
        <taxon>Spiralia</taxon>
        <taxon>Lophotrochozoa</taxon>
        <taxon>Mollusca</taxon>
        <taxon>Bivalvia</taxon>
        <taxon>Autobranchia</taxon>
        <taxon>Pteriomorphia</taxon>
        <taxon>Ostreida</taxon>
        <taxon>Ostreoidea</taxon>
        <taxon>Ostreidae</taxon>
        <taxon>Magallana</taxon>
    </lineage>
</organism>
<dbReference type="GO" id="GO:0008233">
    <property type="term" value="F:peptidase activity"/>
    <property type="evidence" value="ECO:0007669"/>
    <property type="project" value="InterPro"/>
</dbReference>
<dbReference type="GO" id="GO:0006099">
    <property type="term" value="P:tricarboxylic acid cycle"/>
    <property type="evidence" value="ECO:0007669"/>
    <property type="project" value="UniProtKB-UniRule"/>
</dbReference>
<proteinExistence type="inferred from homology"/>
<dbReference type="FunFam" id="3.40.718.10:FF:000001">
    <property type="entry name" value="Isocitrate dehydrogenase [NAD] subunit, mitochondrial"/>
    <property type="match status" value="1"/>
</dbReference>
<comment type="similarity">
    <text evidence="2 7">Belongs to the isocitrate and isopropylmalate dehydrogenases family.</text>
</comment>
<dbReference type="GO" id="GO:0006102">
    <property type="term" value="P:isocitrate metabolic process"/>
    <property type="evidence" value="ECO:0007669"/>
    <property type="project" value="TreeGrafter"/>
</dbReference>
<evidence type="ECO:0000259" key="8">
    <source>
        <dbReference type="SMART" id="SM01329"/>
    </source>
</evidence>
<keyword evidence="5 7" id="KW-0809">Transit peptide</keyword>
<dbReference type="SUPFAM" id="SSF53659">
    <property type="entry name" value="Isocitrate/Isopropylmalate dehydrogenase-like"/>
    <property type="match status" value="1"/>
</dbReference>
<dbReference type="InParanoid" id="K1QVI0"/>
<accession>K1QVI0</accession>
<dbReference type="PRINTS" id="PR00776">
    <property type="entry name" value="HEMOGLOBNASE"/>
</dbReference>
<dbReference type="GO" id="GO:0016616">
    <property type="term" value="F:oxidoreductase activity, acting on the CH-OH group of donors, NAD or NADP as acceptor"/>
    <property type="evidence" value="ECO:0007669"/>
    <property type="project" value="InterPro"/>
</dbReference>
<evidence type="ECO:0000256" key="7">
    <source>
        <dbReference type="RuleBase" id="RU361266"/>
    </source>
</evidence>
<dbReference type="SMART" id="SM01329">
    <property type="entry name" value="Iso_dh"/>
    <property type="match status" value="1"/>
</dbReference>
<evidence type="ECO:0000256" key="6">
    <source>
        <dbReference type="ARBA" id="ARBA00023128"/>
    </source>
</evidence>